<organism evidence="2">
    <name type="scientific">Streptomyces sp. R21</name>
    <dbReference type="NCBI Taxonomy" id="3238627"/>
    <lineage>
        <taxon>Bacteria</taxon>
        <taxon>Bacillati</taxon>
        <taxon>Actinomycetota</taxon>
        <taxon>Actinomycetes</taxon>
        <taxon>Kitasatosporales</taxon>
        <taxon>Streptomycetaceae</taxon>
        <taxon>Streptomyces</taxon>
    </lineage>
</organism>
<sequence length="127" mass="14535">MQPTADQSAREEILDAHRAYLEAMREGDTSVLDGLLDDSFTLTHMAGYVQPKAEWLAEMRQGRFVYHTIEEKSTTIDVDGHTARLVVRTVTDATVYGTRWDWRLQLATDYARRGDTWGVLRTVATTW</sequence>
<dbReference type="RefSeq" id="WP_369230434.1">
    <property type="nucleotide sequence ID" value="NZ_CP163435.1"/>
</dbReference>
<dbReference type="Gene3D" id="3.10.450.50">
    <property type="match status" value="1"/>
</dbReference>
<dbReference type="InterPro" id="IPR027843">
    <property type="entry name" value="DUF4440"/>
</dbReference>
<dbReference type="SUPFAM" id="SSF54427">
    <property type="entry name" value="NTF2-like"/>
    <property type="match status" value="1"/>
</dbReference>
<proteinExistence type="predicted"/>
<dbReference type="Pfam" id="PF14534">
    <property type="entry name" value="DUF4440"/>
    <property type="match status" value="1"/>
</dbReference>
<reference evidence="2" key="1">
    <citation type="submission" date="2024-07" db="EMBL/GenBank/DDBJ databases">
        <authorList>
            <person name="Yu S.T."/>
        </authorList>
    </citation>
    <scope>NUCLEOTIDE SEQUENCE</scope>
    <source>
        <strain evidence="2">R21</strain>
    </source>
</reference>
<name>A0AB39P2P3_9ACTN</name>
<dbReference type="AlphaFoldDB" id="A0AB39P2P3"/>
<feature type="domain" description="DUF4440" evidence="1">
    <location>
        <begin position="13"/>
        <end position="117"/>
    </location>
</feature>
<dbReference type="EMBL" id="CP163435">
    <property type="protein sequence ID" value="XDQ24095.1"/>
    <property type="molecule type" value="Genomic_DNA"/>
</dbReference>
<dbReference type="InterPro" id="IPR032710">
    <property type="entry name" value="NTF2-like_dom_sf"/>
</dbReference>
<protein>
    <submittedName>
        <fullName evidence="2">Nuclear transport factor 2 family protein</fullName>
    </submittedName>
</protein>
<gene>
    <name evidence="2" type="ORF">AB5J56_04980</name>
</gene>
<evidence type="ECO:0000259" key="1">
    <source>
        <dbReference type="Pfam" id="PF14534"/>
    </source>
</evidence>
<accession>A0AB39P2P3</accession>
<evidence type="ECO:0000313" key="2">
    <source>
        <dbReference type="EMBL" id="XDQ24095.1"/>
    </source>
</evidence>